<dbReference type="InterPro" id="IPR001468">
    <property type="entry name" value="Indole-3-GlycerolPSynthase_CS"/>
</dbReference>
<evidence type="ECO:0000313" key="19">
    <source>
        <dbReference type="EMBL" id="AZA14712.1"/>
    </source>
</evidence>
<comment type="similarity">
    <text evidence="5">In the N-terminal section; belongs to the TrpC family.</text>
</comment>
<dbReference type="Pfam" id="PF00697">
    <property type="entry name" value="PRAI"/>
    <property type="match status" value="1"/>
</dbReference>
<keyword evidence="10 15" id="KW-0057">Aromatic amino acid biosynthesis</keyword>
<evidence type="ECO:0000256" key="7">
    <source>
        <dbReference type="ARBA" id="ARBA00022605"/>
    </source>
</evidence>
<comment type="function">
    <text evidence="14">Bifunctional enzyme that catalyzes two sequential steps of tryptophan biosynthetic pathway. The first reaction is catalyzed by the isomerase, coded by the TrpF domain; the second reaction is catalyzed by the synthase, coded by the TrpC domain.</text>
</comment>
<gene>
    <name evidence="19" type="primary">trpC2</name>
    <name evidence="15" type="synonym">trpF</name>
    <name evidence="19" type="ORF">CCHOA_11705</name>
</gene>
<evidence type="ECO:0000256" key="2">
    <source>
        <dbReference type="ARBA" id="ARBA00001633"/>
    </source>
</evidence>
<dbReference type="InterPro" id="IPR011060">
    <property type="entry name" value="RibuloseP-bd_barrel"/>
</dbReference>
<dbReference type="PROSITE" id="PS00614">
    <property type="entry name" value="IGPS"/>
    <property type="match status" value="1"/>
</dbReference>
<keyword evidence="11 15" id="KW-0413">Isomerase</keyword>
<dbReference type="AlphaFoldDB" id="A0A3G6JA72"/>
<accession>A0A3G6JA72</accession>
<dbReference type="Pfam" id="PF00218">
    <property type="entry name" value="IGPS"/>
    <property type="match status" value="1"/>
</dbReference>
<dbReference type="Proteomes" id="UP000269019">
    <property type="component" value="Chromosome"/>
</dbReference>
<evidence type="ECO:0000313" key="20">
    <source>
        <dbReference type="Proteomes" id="UP000269019"/>
    </source>
</evidence>
<name>A0A3G6JA72_9CORY</name>
<dbReference type="EMBL" id="CP033896">
    <property type="protein sequence ID" value="AZA14712.1"/>
    <property type="molecule type" value="Genomic_DNA"/>
</dbReference>
<comment type="pathway">
    <text evidence="3 15">Amino-acid biosynthesis; L-tryptophan biosynthesis; L-tryptophan from chorismate: step 3/5.</text>
</comment>
<dbReference type="InterPro" id="IPR001240">
    <property type="entry name" value="PRAI_dom"/>
</dbReference>
<evidence type="ECO:0000256" key="4">
    <source>
        <dbReference type="ARBA" id="ARBA00004696"/>
    </source>
</evidence>
<comment type="catalytic activity">
    <reaction evidence="1 15">
        <text>N-(5-phospho-beta-D-ribosyl)anthranilate = 1-(2-carboxyphenylamino)-1-deoxy-D-ribulose 5-phosphate</text>
        <dbReference type="Rhea" id="RHEA:21540"/>
        <dbReference type="ChEBI" id="CHEBI:18277"/>
        <dbReference type="ChEBI" id="CHEBI:58613"/>
        <dbReference type="EC" id="5.3.1.24"/>
    </reaction>
</comment>
<proteinExistence type="inferred from homology"/>
<dbReference type="RefSeq" id="WP_245992140.1">
    <property type="nucleotide sequence ID" value="NZ_CP033896.1"/>
</dbReference>
<evidence type="ECO:0000256" key="15">
    <source>
        <dbReference type="HAMAP-Rule" id="MF_00135"/>
    </source>
</evidence>
<feature type="region of interest" description="Disordered" evidence="16">
    <location>
        <begin position="54"/>
        <end position="73"/>
    </location>
</feature>
<evidence type="ECO:0000259" key="17">
    <source>
        <dbReference type="Pfam" id="PF00218"/>
    </source>
</evidence>
<dbReference type="SUPFAM" id="SSF51366">
    <property type="entry name" value="Ribulose-phoshate binding barrel"/>
    <property type="match status" value="2"/>
</dbReference>
<dbReference type="InterPro" id="IPR013785">
    <property type="entry name" value="Aldolase_TIM"/>
</dbReference>
<evidence type="ECO:0000256" key="12">
    <source>
        <dbReference type="ARBA" id="ARBA00023239"/>
    </source>
</evidence>
<keyword evidence="20" id="KW-1185">Reference proteome</keyword>
<evidence type="ECO:0000259" key="18">
    <source>
        <dbReference type="Pfam" id="PF00697"/>
    </source>
</evidence>
<dbReference type="CDD" id="cd00331">
    <property type="entry name" value="IGPS"/>
    <property type="match status" value="1"/>
</dbReference>
<dbReference type="GO" id="GO:0000162">
    <property type="term" value="P:L-tryptophan biosynthetic process"/>
    <property type="evidence" value="ECO:0007669"/>
    <property type="project" value="UniProtKB-UniRule"/>
</dbReference>
<evidence type="ECO:0000256" key="16">
    <source>
        <dbReference type="SAM" id="MobiDB-lite"/>
    </source>
</evidence>
<dbReference type="InterPro" id="IPR045186">
    <property type="entry name" value="Indole-3-glycerol_P_synth"/>
</dbReference>
<comment type="similarity">
    <text evidence="6">In the C-terminal section; belongs to the TrpF family.</text>
</comment>
<keyword evidence="7 15" id="KW-0028">Amino-acid biosynthesis</keyword>
<evidence type="ECO:0000256" key="6">
    <source>
        <dbReference type="ARBA" id="ARBA00009847"/>
    </source>
</evidence>
<dbReference type="GO" id="GO:0004640">
    <property type="term" value="F:phosphoribosylanthranilate isomerase activity"/>
    <property type="evidence" value="ECO:0007669"/>
    <property type="project" value="UniProtKB-UniRule"/>
</dbReference>
<sequence length="523" mass="55449">MSGSMPTVLENIVAARRGHLAGIADQLQGVDLQALPRSTRSLYDSLRQSDQHSFLSSEGTATGAPQDASTQSDRLPRGNMQFIMECKSASPSLGMIREHYQPGDIARIYSRYAAGISVLCEPERFGGSYDHLATVAASTHLPVLCKDFIIDEIQVYAARYFGADAILLMLSVLDDDTYRRLADLAATLGLDVLTEVVDEAEVARATALGAKIFGINHRNLHDLSIDLGRSARLAPLCPPDAVVVAESGIRNHDHVQQLAAPVNGFLVGSQLTGEPDVDHACRALVFGEHKVCGLTSGSMAQAARAAGAVYGGLIVEPASPRAVSRDQATAIMGAEPNLHYVAVTRQPSGWADVLPAGVHAIQIHSPLGTPAEERELVQAARKELARCTASQNASQSGEATNNPDTTIAVWRALPMNDPAAAAIATMLVEESLVDMLVLDSGQGGTGTAFDWNTIPDSVKSHSLLAGGIGLENLREALAIGCRGVDLNSGMEYGAAAGEHRYAKDPGKLLRAFSVIRRFHPSAQ</sequence>
<evidence type="ECO:0000256" key="1">
    <source>
        <dbReference type="ARBA" id="ARBA00001164"/>
    </source>
</evidence>
<comment type="similarity">
    <text evidence="15">Belongs to the TrpF family.</text>
</comment>
<keyword evidence="9 15" id="KW-0822">Tryptophan biosynthesis</keyword>
<dbReference type="KEGG" id="ccho:CCHOA_11705"/>
<keyword evidence="13" id="KW-0511">Multifunctional enzyme</keyword>
<evidence type="ECO:0000256" key="9">
    <source>
        <dbReference type="ARBA" id="ARBA00022822"/>
    </source>
</evidence>
<comment type="pathway">
    <text evidence="4">Amino-acid biosynthesis; L-tryptophan biosynthesis; L-tryptophan from chorismate: step 4/5.</text>
</comment>
<dbReference type="EC" id="5.3.1.24" evidence="15"/>
<evidence type="ECO:0000256" key="5">
    <source>
        <dbReference type="ARBA" id="ARBA00007902"/>
    </source>
</evidence>
<dbReference type="InterPro" id="IPR013798">
    <property type="entry name" value="Indole-3-glycerol_P_synth_dom"/>
</dbReference>
<organism evidence="19 20">
    <name type="scientific">Corynebacterium choanae</name>
    <dbReference type="NCBI Taxonomy" id="1862358"/>
    <lineage>
        <taxon>Bacteria</taxon>
        <taxon>Bacillati</taxon>
        <taxon>Actinomycetota</taxon>
        <taxon>Actinomycetes</taxon>
        <taxon>Mycobacteriales</taxon>
        <taxon>Corynebacteriaceae</taxon>
        <taxon>Corynebacterium</taxon>
    </lineage>
</organism>
<evidence type="ECO:0000256" key="11">
    <source>
        <dbReference type="ARBA" id="ARBA00023235"/>
    </source>
</evidence>
<evidence type="ECO:0000256" key="3">
    <source>
        <dbReference type="ARBA" id="ARBA00004664"/>
    </source>
</evidence>
<protein>
    <recommendedName>
        <fullName evidence="15">N-(5'-phosphoribosyl)anthranilate isomerase</fullName>
        <shortName evidence="15">PRAI</shortName>
        <ecNumber evidence="15">5.3.1.24</ecNumber>
    </recommendedName>
</protein>
<feature type="domain" description="Indole-3-glycerol phosphate synthase" evidence="17">
    <location>
        <begin position="77"/>
        <end position="284"/>
    </location>
</feature>
<feature type="domain" description="N-(5'phosphoribosyl) anthranilate isomerase (PRAI)" evidence="18">
    <location>
        <begin position="405"/>
        <end position="492"/>
    </location>
</feature>
<evidence type="ECO:0000256" key="8">
    <source>
        <dbReference type="ARBA" id="ARBA00022793"/>
    </source>
</evidence>
<keyword evidence="12" id="KW-0456">Lyase</keyword>
<dbReference type="Gene3D" id="3.20.20.70">
    <property type="entry name" value="Aldolase class I"/>
    <property type="match status" value="2"/>
</dbReference>
<dbReference type="NCBIfam" id="NF006945">
    <property type="entry name" value="PRK09427.1"/>
    <property type="match status" value="1"/>
</dbReference>
<dbReference type="CDD" id="cd00405">
    <property type="entry name" value="PRAI"/>
    <property type="match status" value="1"/>
</dbReference>
<dbReference type="UniPathway" id="UPA00035">
    <property type="reaction ID" value="UER00042"/>
</dbReference>
<dbReference type="HAMAP" id="MF_00135">
    <property type="entry name" value="PRAI"/>
    <property type="match status" value="1"/>
</dbReference>
<dbReference type="PANTHER" id="PTHR22854">
    <property type="entry name" value="TRYPTOPHAN BIOSYNTHESIS PROTEIN"/>
    <property type="match status" value="1"/>
</dbReference>
<dbReference type="PANTHER" id="PTHR22854:SF2">
    <property type="entry name" value="INDOLE-3-GLYCEROL-PHOSPHATE SYNTHASE"/>
    <property type="match status" value="1"/>
</dbReference>
<evidence type="ECO:0000256" key="14">
    <source>
        <dbReference type="ARBA" id="ARBA00025592"/>
    </source>
</evidence>
<reference evidence="19 20" key="1">
    <citation type="submission" date="2018-11" db="EMBL/GenBank/DDBJ databases">
        <authorList>
            <person name="Kleinhagauer T."/>
            <person name="Glaeser S.P."/>
            <person name="Spergser J."/>
            <person name="Ruckert C."/>
            <person name="Kaempfer P."/>
            <person name="Busse H.-J."/>
        </authorList>
    </citation>
    <scope>NUCLEOTIDE SEQUENCE [LARGE SCALE GENOMIC DNA]</scope>
    <source>
        <strain evidence="19 20">200CH</strain>
    </source>
</reference>
<evidence type="ECO:0000256" key="13">
    <source>
        <dbReference type="ARBA" id="ARBA00023268"/>
    </source>
</evidence>
<keyword evidence="8" id="KW-0210">Decarboxylase</keyword>
<comment type="catalytic activity">
    <reaction evidence="2">
        <text>1-(2-carboxyphenylamino)-1-deoxy-D-ribulose 5-phosphate + H(+) = (1S,2R)-1-C-(indol-3-yl)glycerol 3-phosphate + CO2 + H2O</text>
        <dbReference type="Rhea" id="RHEA:23476"/>
        <dbReference type="ChEBI" id="CHEBI:15377"/>
        <dbReference type="ChEBI" id="CHEBI:15378"/>
        <dbReference type="ChEBI" id="CHEBI:16526"/>
        <dbReference type="ChEBI" id="CHEBI:58613"/>
        <dbReference type="ChEBI" id="CHEBI:58866"/>
        <dbReference type="EC" id="4.1.1.48"/>
    </reaction>
</comment>
<dbReference type="GO" id="GO:0004425">
    <property type="term" value="F:indole-3-glycerol-phosphate synthase activity"/>
    <property type="evidence" value="ECO:0007669"/>
    <property type="project" value="UniProtKB-EC"/>
</dbReference>
<evidence type="ECO:0000256" key="10">
    <source>
        <dbReference type="ARBA" id="ARBA00023141"/>
    </source>
</evidence>